<dbReference type="Proteomes" id="UP001497516">
    <property type="component" value="Chromosome 8"/>
</dbReference>
<reference evidence="1 2" key="1">
    <citation type="submission" date="2024-04" db="EMBL/GenBank/DDBJ databases">
        <authorList>
            <person name="Fracassetti M."/>
        </authorList>
    </citation>
    <scope>NUCLEOTIDE SEQUENCE [LARGE SCALE GENOMIC DNA]</scope>
</reference>
<dbReference type="AlphaFoldDB" id="A0AAV2G8J7"/>
<organism evidence="1 2">
    <name type="scientific">Linum trigynum</name>
    <dbReference type="NCBI Taxonomy" id="586398"/>
    <lineage>
        <taxon>Eukaryota</taxon>
        <taxon>Viridiplantae</taxon>
        <taxon>Streptophyta</taxon>
        <taxon>Embryophyta</taxon>
        <taxon>Tracheophyta</taxon>
        <taxon>Spermatophyta</taxon>
        <taxon>Magnoliopsida</taxon>
        <taxon>eudicotyledons</taxon>
        <taxon>Gunneridae</taxon>
        <taxon>Pentapetalae</taxon>
        <taxon>rosids</taxon>
        <taxon>fabids</taxon>
        <taxon>Malpighiales</taxon>
        <taxon>Linaceae</taxon>
        <taxon>Linum</taxon>
    </lineage>
</organism>
<protein>
    <submittedName>
        <fullName evidence="1">Uncharacterized protein</fullName>
    </submittedName>
</protein>
<gene>
    <name evidence="1" type="ORF">LTRI10_LOCUS45840</name>
</gene>
<dbReference type="EMBL" id="OZ034821">
    <property type="protein sequence ID" value="CAL1406090.1"/>
    <property type="molecule type" value="Genomic_DNA"/>
</dbReference>
<proteinExistence type="predicted"/>
<sequence length="131" mass="14228">MDDGKGDWSDEGRGNSVCSVVRPSMGLLIGCLLYGVDPENSTCHVDSVRLVSCVTDATGAQTNGFGWNDRATTMGSIGSDVEVVTREKWKWSRNPAELMACHVIEEALCEVARTKPIAFESYSVAVQRLLD</sequence>
<accession>A0AAV2G8J7</accession>
<name>A0AAV2G8J7_9ROSI</name>
<evidence type="ECO:0000313" key="2">
    <source>
        <dbReference type="Proteomes" id="UP001497516"/>
    </source>
</evidence>
<evidence type="ECO:0000313" key="1">
    <source>
        <dbReference type="EMBL" id="CAL1406090.1"/>
    </source>
</evidence>
<keyword evidence="2" id="KW-1185">Reference proteome</keyword>